<feature type="transmembrane region" description="Helical" evidence="6">
    <location>
        <begin position="455"/>
        <end position="475"/>
    </location>
</feature>
<dbReference type="EMBL" id="JANBOH010000242">
    <property type="protein sequence ID" value="KAJ1643558.1"/>
    <property type="molecule type" value="Genomic_DNA"/>
</dbReference>
<dbReference type="Pfam" id="PF01490">
    <property type="entry name" value="Aa_trans"/>
    <property type="match status" value="1"/>
</dbReference>
<feature type="transmembrane region" description="Helical" evidence="6">
    <location>
        <begin position="177"/>
        <end position="201"/>
    </location>
</feature>
<gene>
    <name evidence="8" type="ORF">LPJ64_004677</name>
</gene>
<organism evidence="8 9">
    <name type="scientific">Coemansia asiatica</name>
    <dbReference type="NCBI Taxonomy" id="1052880"/>
    <lineage>
        <taxon>Eukaryota</taxon>
        <taxon>Fungi</taxon>
        <taxon>Fungi incertae sedis</taxon>
        <taxon>Zoopagomycota</taxon>
        <taxon>Kickxellomycotina</taxon>
        <taxon>Kickxellomycetes</taxon>
        <taxon>Kickxellales</taxon>
        <taxon>Kickxellaceae</taxon>
        <taxon>Coemansia</taxon>
    </lineage>
</organism>
<feature type="transmembrane region" description="Helical" evidence="6">
    <location>
        <begin position="514"/>
        <end position="532"/>
    </location>
</feature>
<dbReference type="PANTHER" id="PTHR22950:SF349">
    <property type="entry name" value="AMINO ACID TRANSPORTER TRANSMEMBRANE DOMAIN-CONTAINING PROTEIN"/>
    <property type="match status" value="1"/>
</dbReference>
<evidence type="ECO:0000256" key="3">
    <source>
        <dbReference type="ARBA" id="ARBA00022692"/>
    </source>
</evidence>
<comment type="subcellular location">
    <subcellularLocation>
        <location evidence="1">Membrane</location>
        <topology evidence="1">Multi-pass membrane protein</topology>
    </subcellularLocation>
</comment>
<dbReference type="GO" id="GO:0005774">
    <property type="term" value="C:vacuolar membrane"/>
    <property type="evidence" value="ECO:0007669"/>
    <property type="project" value="TreeGrafter"/>
</dbReference>
<name>A0A9W7XHU8_9FUNG</name>
<keyword evidence="3 6" id="KW-0812">Transmembrane</keyword>
<keyword evidence="4 6" id="KW-1133">Transmembrane helix</keyword>
<feature type="transmembrane region" description="Helical" evidence="6">
    <location>
        <begin position="151"/>
        <end position="171"/>
    </location>
</feature>
<sequence length="544" mass="59145">MPVTTLLRRMLNRSNTEPNLADAYLTPPVGQTPALELIPEETPTIAADNADTDVNAAQDANAQDMDALAIIASRGVIGEAPLPSPPDFSDSSSMDEDKMPMGDVLVGEKDAIEDLTNLEEDQIGETESQAQVQAHAVAQDRLPRNAGFMRSFSNVVCIIIGTGCLQIPYAFAKTGWIGVVIVVLSAFIGGYTGVLTIRCLYYRSGERLHSFPQIGYAAFGRWGQWATQFFNYLYSLGTTCLYIILSGQFIYQLVSTLGVTVTQKVWMILVTIIIWIPVAILKEMSEAAIMAIFGLLASVVVIIVASVMSITNPYTTMFPAEAAPAHDIAIGIGIPVALSSIVFSYSGSVVYPHVEASMKKPKQWPNVVYTAMGFCAVCYLLIGVAGYWAYGDLVVSPVLDSIPAGAPATASKILITLHVMIAAPIMLLSFYLEVEKMWDITPERLGKKREFTVRLVYRSVVVGVVCAISLAIPYFSDFLGLISSIACVTMYAILPIICYLKLYGHRIAPWYEKIWMVVVLVIGCVASIWGSVDAIKSLIRDTKG</sequence>
<accession>A0A9W7XHU8</accession>
<evidence type="ECO:0000313" key="8">
    <source>
        <dbReference type="EMBL" id="KAJ1643558.1"/>
    </source>
</evidence>
<evidence type="ECO:0000256" key="5">
    <source>
        <dbReference type="ARBA" id="ARBA00023136"/>
    </source>
</evidence>
<evidence type="ECO:0000259" key="7">
    <source>
        <dbReference type="Pfam" id="PF01490"/>
    </source>
</evidence>
<feature type="transmembrane region" description="Helical" evidence="6">
    <location>
        <begin position="410"/>
        <end position="434"/>
    </location>
</feature>
<evidence type="ECO:0000256" key="1">
    <source>
        <dbReference type="ARBA" id="ARBA00004141"/>
    </source>
</evidence>
<feature type="transmembrane region" description="Helical" evidence="6">
    <location>
        <begin position="481"/>
        <end position="502"/>
    </location>
</feature>
<comment type="similarity">
    <text evidence="2">Belongs to the amino acid/polyamine transporter 2 family.</text>
</comment>
<dbReference type="Proteomes" id="UP001145021">
    <property type="component" value="Unassembled WGS sequence"/>
</dbReference>
<feature type="transmembrane region" description="Helical" evidence="6">
    <location>
        <begin position="328"/>
        <end position="346"/>
    </location>
</feature>
<dbReference type="InterPro" id="IPR013057">
    <property type="entry name" value="AA_transpt_TM"/>
</dbReference>
<feature type="transmembrane region" description="Helical" evidence="6">
    <location>
        <begin position="263"/>
        <end position="281"/>
    </location>
</feature>
<proteinExistence type="inferred from homology"/>
<feature type="domain" description="Amino acid transporter transmembrane" evidence="7">
    <location>
        <begin position="145"/>
        <end position="535"/>
    </location>
</feature>
<protein>
    <recommendedName>
        <fullName evidence="7">Amino acid transporter transmembrane domain-containing protein</fullName>
    </recommendedName>
</protein>
<dbReference type="PANTHER" id="PTHR22950">
    <property type="entry name" value="AMINO ACID TRANSPORTER"/>
    <property type="match status" value="1"/>
</dbReference>
<keyword evidence="9" id="KW-1185">Reference proteome</keyword>
<evidence type="ECO:0000313" key="9">
    <source>
        <dbReference type="Proteomes" id="UP001145021"/>
    </source>
</evidence>
<feature type="transmembrane region" description="Helical" evidence="6">
    <location>
        <begin position="367"/>
        <end position="390"/>
    </location>
</feature>
<dbReference type="AlphaFoldDB" id="A0A9W7XHU8"/>
<comment type="caution">
    <text evidence="8">The sequence shown here is derived from an EMBL/GenBank/DDBJ whole genome shotgun (WGS) entry which is preliminary data.</text>
</comment>
<reference evidence="8" key="1">
    <citation type="submission" date="2022-07" db="EMBL/GenBank/DDBJ databases">
        <title>Phylogenomic reconstructions and comparative analyses of Kickxellomycotina fungi.</title>
        <authorList>
            <person name="Reynolds N.K."/>
            <person name="Stajich J.E."/>
            <person name="Barry K."/>
            <person name="Grigoriev I.V."/>
            <person name="Crous P."/>
            <person name="Smith M.E."/>
        </authorList>
    </citation>
    <scope>NUCLEOTIDE SEQUENCE</scope>
    <source>
        <strain evidence="8">NBRC 105413</strain>
    </source>
</reference>
<feature type="transmembrane region" description="Helical" evidence="6">
    <location>
        <begin position="288"/>
        <end position="308"/>
    </location>
</feature>
<keyword evidence="5 6" id="KW-0472">Membrane</keyword>
<dbReference type="GO" id="GO:0015179">
    <property type="term" value="F:L-amino acid transmembrane transporter activity"/>
    <property type="evidence" value="ECO:0007669"/>
    <property type="project" value="TreeGrafter"/>
</dbReference>
<evidence type="ECO:0000256" key="6">
    <source>
        <dbReference type="SAM" id="Phobius"/>
    </source>
</evidence>
<evidence type="ECO:0000256" key="2">
    <source>
        <dbReference type="ARBA" id="ARBA00008066"/>
    </source>
</evidence>
<feature type="transmembrane region" description="Helical" evidence="6">
    <location>
        <begin position="229"/>
        <end position="251"/>
    </location>
</feature>
<evidence type="ECO:0000256" key="4">
    <source>
        <dbReference type="ARBA" id="ARBA00022989"/>
    </source>
</evidence>
<dbReference type="Gene3D" id="1.20.1740.10">
    <property type="entry name" value="Amino acid/polyamine transporter I"/>
    <property type="match status" value="1"/>
</dbReference>